<feature type="compositionally biased region" description="Basic and acidic residues" evidence="5">
    <location>
        <begin position="450"/>
        <end position="459"/>
    </location>
</feature>
<dbReference type="GO" id="GO:0000149">
    <property type="term" value="F:SNARE binding"/>
    <property type="evidence" value="ECO:0007669"/>
    <property type="project" value="TreeGrafter"/>
</dbReference>
<reference evidence="6 7" key="1">
    <citation type="journal article" date="2015" name="Fungal Genet. Biol.">
        <title>Evolution of novel wood decay mechanisms in Agaricales revealed by the genome sequences of Fistulina hepatica and Cylindrobasidium torrendii.</title>
        <authorList>
            <person name="Floudas D."/>
            <person name="Held B.W."/>
            <person name="Riley R."/>
            <person name="Nagy L.G."/>
            <person name="Koehler G."/>
            <person name="Ransdell A.S."/>
            <person name="Younus H."/>
            <person name="Chow J."/>
            <person name="Chiniquy J."/>
            <person name="Lipzen A."/>
            <person name="Tritt A."/>
            <person name="Sun H."/>
            <person name="Haridas S."/>
            <person name="LaButti K."/>
            <person name="Ohm R.A."/>
            <person name="Kues U."/>
            <person name="Blanchette R.A."/>
            <person name="Grigoriev I.V."/>
            <person name="Minto R.E."/>
            <person name="Hibbett D.S."/>
        </authorList>
    </citation>
    <scope>NUCLEOTIDE SEQUENCE [LARGE SCALE GENOMIC DNA]</scope>
    <source>
        <strain evidence="6 7">ATCC 64428</strain>
    </source>
</reference>
<evidence type="ECO:0000256" key="3">
    <source>
        <dbReference type="ARBA" id="ARBA00023054"/>
    </source>
</evidence>
<protein>
    <recommendedName>
        <fullName evidence="2">Autophagy-related protein 14</fullName>
    </recommendedName>
</protein>
<feature type="compositionally biased region" description="Polar residues" evidence="5">
    <location>
        <begin position="878"/>
        <end position="902"/>
    </location>
</feature>
<feature type="compositionally biased region" description="Acidic residues" evidence="5">
    <location>
        <begin position="1020"/>
        <end position="1039"/>
    </location>
</feature>
<sequence>MPDIEFTPHIVRHITSIQVRNLTPFPVRDSFTNALHQPAEQSSLTTYGSHVDDLDVSVVRKRTRRLSAASVATQRSLKSDDAAASDLPERAGRKHTFSRVSFTSGESSRNYSSSAAPTTTRPFRHRTASTNSSLDRLHVSTAPATTHSFPRPTGIFPSLTDRSQAALTKVIHTRLVESFIALYIPPAESAEPPSPSPPRSPVVSPTRKSARGSVSRPRHDRSSPMRLPNPFSPKAHVKSPSVAHSSLASPARSRSTQNRNTSPNVRQVSPQRQSSPSRSTLAYPVYPNYLSPVHRPSTNPYFSLDARKGGDLAPWTDLRAGRVRIEIFARAPVSLKGKEKALLEHDEHDAEWFVLETYDIDLADLVLLPDDVRPATLPANTLTITLSPPGKTYYCMSSVGGPAVLNRIVPSPLPELDGYATDPEAIKVSSPVTPHILPAPVPRRRRHRYNHGELEDGHRRANGQSDTTDDSRDGDNDSENYATTSTWHDMLNLATLHSCIRDNEVSLKEITSNIDRMLQSGLSDRRRAMSERQCRVDELRVAIASIRQKSNELRQDIDARREQLRQRRQILAEAYEQDAAELRTQDETESVVAEERTCLTALRARFAPTRIALISTVASIFPIELRSPPDLLYTILDVPLPIPTSPKDPAPPLSLPAHRDVNEETVATALGYAAQVVHLIAQYLGPGGGPALVYPITCVGSRSLVYDGISAMVGPRMFPLYSRGVDAYRFEYGVFLLNKDIELLMTDRDLRALDIRHTLPNLKNLLLILTNGEAARLNIPRTNTIDSFDLVSPRSSVVDIPVRTTTSPIDDAATEVGTATPKAKSHVPNAINGVASPNIQVGVDNTDGDGGDGTKTPTTRAASAEVSSWNWSTAFAGARSSSRSHTASNVSGPVRGSSTTNAADMPGSAASPLPSALPSSFSTTPSDSTSSHSKPAPTKTFSSFLGNPFASLLRSQTRGTSTASVETMGDDQVRTGGGDDGGPEEHDCGGNMEGSTTSDRALGRGGTTDSSHGHVNDIRDDADEDSCSSEEVDADDDEGDRCTLRAVPTDCVDADMANDDAATCDATTTEANTSCTIPVHTQLATAMTTTATVPLVNGTKPASPTDRDEKKYDLARLPGSGVVHLDVYALPVDSTVS</sequence>
<organism evidence="6 7">
    <name type="scientific">Fistulina hepatica ATCC 64428</name>
    <dbReference type="NCBI Taxonomy" id="1128425"/>
    <lineage>
        <taxon>Eukaryota</taxon>
        <taxon>Fungi</taxon>
        <taxon>Dikarya</taxon>
        <taxon>Basidiomycota</taxon>
        <taxon>Agaricomycotina</taxon>
        <taxon>Agaricomycetes</taxon>
        <taxon>Agaricomycetidae</taxon>
        <taxon>Agaricales</taxon>
        <taxon>Fistulinaceae</taxon>
        <taxon>Fistulina</taxon>
    </lineage>
</organism>
<dbReference type="PANTHER" id="PTHR15157">
    <property type="entry name" value="UV RADIATION RESISTANCE-ASSOCIATED GENE PROTEIN"/>
    <property type="match status" value="1"/>
</dbReference>
<dbReference type="EMBL" id="KN882059">
    <property type="protein sequence ID" value="KIY45271.1"/>
    <property type="molecule type" value="Genomic_DNA"/>
</dbReference>
<feature type="region of interest" description="Disordered" evidence="5">
    <location>
        <begin position="878"/>
        <end position="942"/>
    </location>
</feature>
<dbReference type="AlphaFoldDB" id="A0A0D7A5T3"/>
<dbReference type="Proteomes" id="UP000054144">
    <property type="component" value="Unassembled WGS sequence"/>
</dbReference>
<feature type="region of interest" description="Disordered" evidence="5">
    <location>
        <begin position="955"/>
        <end position="1041"/>
    </location>
</feature>
<keyword evidence="7" id="KW-1185">Reference proteome</keyword>
<dbReference type="GO" id="GO:0005768">
    <property type="term" value="C:endosome"/>
    <property type="evidence" value="ECO:0007669"/>
    <property type="project" value="TreeGrafter"/>
</dbReference>
<dbReference type="Pfam" id="PF10186">
    <property type="entry name" value="ATG14"/>
    <property type="match status" value="1"/>
</dbReference>
<feature type="region of interest" description="Disordered" evidence="5">
    <location>
        <begin position="187"/>
        <end position="283"/>
    </location>
</feature>
<evidence type="ECO:0000313" key="6">
    <source>
        <dbReference type="EMBL" id="KIY45271.1"/>
    </source>
</evidence>
<evidence type="ECO:0000313" key="7">
    <source>
        <dbReference type="Proteomes" id="UP000054144"/>
    </source>
</evidence>
<comment type="similarity">
    <text evidence="1">Belongs to the ATG14 family.</text>
</comment>
<feature type="region of interest" description="Disordered" evidence="5">
    <location>
        <begin position="819"/>
        <end position="866"/>
    </location>
</feature>
<evidence type="ECO:0000256" key="4">
    <source>
        <dbReference type="SAM" id="Coils"/>
    </source>
</evidence>
<feature type="region of interest" description="Disordered" evidence="5">
    <location>
        <begin position="424"/>
        <end position="481"/>
    </location>
</feature>
<accession>A0A0D7A5T3</accession>
<gene>
    <name evidence="6" type="ORF">FISHEDRAFT_76767</name>
</gene>
<dbReference type="GO" id="GO:0032991">
    <property type="term" value="C:protein-containing complex"/>
    <property type="evidence" value="ECO:0007669"/>
    <property type="project" value="UniProtKB-ARBA"/>
</dbReference>
<feature type="compositionally biased region" description="Polar residues" evidence="5">
    <location>
        <begin position="98"/>
        <end position="121"/>
    </location>
</feature>
<feature type="compositionally biased region" description="Basic and acidic residues" evidence="5">
    <location>
        <begin position="77"/>
        <end position="91"/>
    </location>
</feature>
<feature type="compositionally biased region" description="Polar residues" evidence="5">
    <location>
        <begin position="955"/>
        <end position="965"/>
    </location>
</feature>
<dbReference type="InterPro" id="IPR018791">
    <property type="entry name" value="UV_resistance/autophagy_Atg14"/>
</dbReference>
<evidence type="ECO:0000256" key="5">
    <source>
        <dbReference type="SAM" id="MobiDB-lite"/>
    </source>
</evidence>
<proteinExistence type="inferred from homology"/>
<dbReference type="GO" id="GO:0000323">
    <property type="term" value="C:lytic vacuole"/>
    <property type="evidence" value="ECO:0007669"/>
    <property type="project" value="TreeGrafter"/>
</dbReference>
<feature type="compositionally biased region" description="Low complexity" evidence="5">
    <location>
        <begin position="265"/>
        <end position="279"/>
    </location>
</feature>
<feature type="region of interest" description="Disordered" evidence="5">
    <location>
        <begin position="74"/>
        <end position="157"/>
    </location>
</feature>
<dbReference type="GO" id="GO:0035493">
    <property type="term" value="P:SNARE complex assembly"/>
    <property type="evidence" value="ECO:0007669"/>
    <property type="project" value="TreeGrafter"/>
</dbReference>
<evidence type="ECO:0000256" key="2">
    <source>
        <dbReference type="ARBA" id="ARBA00013807"/>
    </source>
</evidence>
<feature type="compositionally biased region" description="Low complexity" evidence="5">
    <location>
        <begin position="908"/>
        <end position="935"/>
    </location>
</feature>
<dbReference type="PANTHER" id="PTHR15157:SF5">
    <property type="entry name" value="UV RADIATION RESISTANCE-ASSOCIATED GENE PROTEIN"/>
    <property type="match status" value="1"/>
</dbReference>
<keyword evidence="3 4" id="KW-0175">Coiled coil</keyword>
<evidence type="ECO:0000256" key="1">
    <source>
        <dbReference type="ARBA" id="ARBA00009574"/>
    </source>
</evidence>
<dbReference type="OrthoDB" id="72772at2759"/>
<name>A0A0D7A5T3_9AGAR</name>
<feature type="coiled-coil region" evidence="4">
    <location>
        <begin position="536"/>
        <end position="581"/>
    </location>
</feature>
<feature type="compositionally biased region" description="Polar residues" evidence="5">
    <location>
        <begin position="242"/>
        <end position="264"/>
    </location>
</feature>